<evidence type="ECO:0000259" key="2">
    <source>
        <dbReference type="PROSITE" id="PS50235"/>
    </source>
</evidence>
<dbReference type="InterPro" id="IPR038765">
    <property type="entry name" value="Papain-like_cys_pep_sf"/>
</dbReference>
<dbReference type="CDD" id="cd02659">
    <property type="entry name" value="peptidase_C19C"/>
    <property type="match status" value="1"/>
</dbReference>
<feature type="region of interest" description="Disordered" evidence="1">
    <location>
        <begin position="1"/>
        <end position="58"/>
    </location>
</feature>
<dbReference type="Gene3D" id="3.90.70.10">
    <property type="entry name" value="Cysteine proteinases"/>
    <property type="match status" value="1"/>
</dbReference>
<dbReference type="PROSITE" id="PS00973">
    <property type="entry name" value="USP_2"/>
    <property type="match status" value="1"/>
</dbReference>
<accession>A0A2S7XXU6</accession>
<evidence type="ECO:0000313" key="3">
    <source>
        <dbReference type="EMBL" id="PQK08634.1"/>
    </source>
</evidence>
<name>A0A2S7XXU6_BEABA</name>
<protein>
    <recommendedName>
        <fullName evidence="2">USP domain-containing protein</fullName>
    </recommendedName>
</protein>
<dbReference type="GO" id="GO:0016579">
    <property type="term" value="P:protein deubiquitination"/>
    <property type="evidence" value="ECO:0007669"/>
    <property type="project" value="InterPro"/>
</dbReference>
<dbReference type="Pfam" id="PF12030">
    <property type="entry name" value="DUF3517"/>
    <property type="match status" value="1"/>
</dbReference>
<proteinExistence type="predicted"/>
<dbReference type="PANTHER" id="PTHR24006">
    <property type="entry name" value="UBIQUITIN CARBOXYL-TERMINAL HYDROLASE"/>
    <property type="match status" value="1"/>
</dbReference>
<dbReference type="Proteomes" id="UP000237441">
    <property type="component" value="Unassembled WGS sequence"/>
</dbReference>
<dbReference type="InterPro" id="IPR050164">
    <property type="entry name" value="Peptidase_C19"/>
</dbReference>
<dbReference type="PANTHER" id="PTHR24006:SF827">
    <property type="entry name" value="UBIQUITIN CARBOXYL-TERMINAL HYDROLASE 34"/>
    <property type="match status" value="1"/>
</dbReference>
<dbReference type="GO" id="GO:0004843">
    <property type="term" value="F:cysteine-type deubiquitinase activity"/>
    <property type="evidence" value="ECO:0007669"/>
    <property type="project" value="InterPro"/>
</dbReference>
<sequence>MDRSAASVHSCDVDLQTPPETTTRPNPFEDDDASSRKRRRTSASASMSPVQDGSFDDFTEFNNTNDIIDKNNRNRALQEAISDPDNLTHEVQTPGAADSPTPLDPSGQLTLSLRRMVEDDRNDRLQPGKCLLRSGFNSPLLEQDGTSDQYGDTMVPSCADTSSSDLEEVITPPESFPFRRERDELHEPVIRFAQYLSNERSIDNTNLKMLSTWMEQSAIKFFQTSERPTVLLALQSQRKFWLSFPAIMTALTMARSQLDGTESLLATLRNILSLYSLLTATLVRFDHVTLQQALASDAETEDELALFSIECLHIWYDLLYIEERQTTATASTDDASPWTRSEMSRLLLSPLIATHGNSTQWISTFACDLSLVTSTPKFRLRDFTLVACIFSDCVAADYRRGEAISEGLASSYAVGAVQQTRETWLAISDAFFAIIEKNISVLSSETANRFFCALANIFSFICQSDRQAERDEPDGIDHLLQTYRLKHPEVTSEMLQKIAPWEWRLGILAKLVQSGLMHLRVMAVNMLCSCLAEVWTQEEAAADGRQFLRHLGHVVDNELIGYIVGPSCHPEIIVASTNIIVFLVLSDANTEPLLDRLWRSIESSQDPRVADAITRVTNNVLSVLRYSDLVHLCEKFDDVKLKDFTPLLRNLWEALIGEMVSKAQLTSQPLPADPFLSILRLLREIPTCDNGAHYAYPDLHMAAMQRARDLLNYGLEIEVRKQLYQNCVSHLASDSATTLGSLWFLSVCIRPAISSELQYLTEKHDIVRVVVEELESAIIAASGPSLLVLAGHANQARRDLISQIIHFQPKSITEELGTRLWEVLVGSKALNAADRIAAWQTISTVGNNSGFQNPFLQVCFSRHLPHLAASWYCDGMLNFVKENVMMRVNQSEEFSLDHEELVAKSGIEHLWRIILAAHEENIAKSAMVLLASGVYLESKAIATCTVSRAQSIHLNFVRQCLDLMREARRAVQAAPINDDADDDSAVLVEPEREIVKKKREFLRTLRLLHYFLDEYRTNPRYAAADLRSLVPECATEIKGEPTTLQYQAFGDENNSEIKPLRIGRENSLASLLATLRDETGFESYKAYYRGRPLIPTETQAGKSLQELGMCDALILVNKDVAASEMPSHVKPGSSPIEIEILSHFSEFWQYLIMDENIAVETYNFLLRLPADDHLMQRLLAEDTKYEDHFVPDQPCRLLYTIFVLMECVKETQQQRRSLGHNSTIPIESKSYAAMVYKALRLLAQGLDDETITQAASARVNVPVTSALIFQFQRLLDDAVSLRHTPSAQDIPGPSSCRILSILDNATGSEDDELVHLSAKCLSLILRLGLVNEAFWLALSDSPLLAELMRRTCVLSNQKQFRHFCVSLIEDSIKKEFEMADRNGCIAKYFWSWALETLTTIPKLGENCHELMKLMCSLVVKMRQKYPECLDLGSLVRQLTEYLIAHRCTEDIYQVTPCDVVAEGLVTLLLRCLQVDESLAQSVPRAALTTLMKEHLFPPEQNVIDKSLPRIILNSETRGKLYECIYLYLRAHYDMLLETVQFLDEMVPFYPGSAEPYIYDLPFQFEQEKALRSPAGYVGLQNLSNTCYLNSLITQLYMNPGFRNYLLSFDVDEADDSKALLHETQRLFVYLQESIDRAVEPATFVGAIRTYDQGPIDIHSQMDVDEFYNLLFDRWEAQLPNAAARRKFRSIYGGQLVQQIKSKECGHISERLEPFSAIQCDIKGKSTLEDSLRAYVGGETMDGDNKYKCSSCDRHVDAVKRACLKDVPDNVIFHLKRFEFNLQTLQRSKIDDYFAFPDKLDLQPYTIEHLSGSTPEGKQDMFELVGVLVHAGTAESGHYYSYVRERAPNQDTTTKWVEFNDDQVGLWNPSSMEASTFGGPERRSVYEENSISFDKSYSAYMLFYQRISYPTEAAEAQPVSEVSQYSYTTKGEALKEHIRNTNVLLLRRHCLFDPNHAKFVQACVCEGLRVGRHSQAGLELDGQSVGEVEAPKACKLVVGTALSYLDQIFSRSKDSSSALIFCTMLAELARTRQDCAWHVLEYFQHRPAVLRSLLLRNPERNVRSAIGHLFVVCMEKLSKSCPDSYYTRTSAVWLGSGDEDEDMDGDDAENEGMLSRAVKLLNQLWKYFQHHIRAWEEYFTTILHVAQLGREECTAILASGYLEKCLRIITADRSMQLEANFVKMLQNVYRRFSGQAPSYVAVLAVIEFLMDRLEPELSHETIVEAADERLAHSGEYLPWTAAEVRLLVTHPEEEDSSLFMARLLEIDQAPEVTRRILKRILRAGEIPTAKLLGMLEQTIRGDATTEPLDSYIRAAAIFVDSCRHLSDAQRLIQHICEQAASFERGEGEAFLGLMWRAIDSTRLSEEERGRLRLSTLHTIPSWAPYLLQYADSQVRNGTERLVDMALRLPFESGSTSVEAAALSSELALAIGTKCLDFLQHAHVKRRASIERDLAGVLIRVLSNCNVVVSESETLDEDVKEEFSEQQQEILESMTALVVDRAEDEGSDWEGSALSSEPMDEDADTEEALIMLGNNGYA</sequence>
<dbReference type="SUPFAM" id="SSF54001">
    <property type="entry name" value="Cysteine proteinases"/>
    <property type="match status" value="1"/>
</dbReference>
<dbReference type="GO" id="GO:0005829">
    <property type="term" value="C:cytosol"/>
    <property type="evidence" value="ECO:0007669"/>
    <property type="project" value="TreeGrafter"/>
</dbReference>
<evidence type="ECO:0000256" key="1">
    <source>
        <dbReference type="SAM" id="MobiDB-lite"/>
    </source>
</evidence>
<dbReference type="EMBL" id="JRHA01000001">
    <property type="protein sequence ID" value="PQK08634.1"/>
    <property type="molecule type" value="Genomic_DNA"/>
</dbReference>
<gene>
    <name evidence="3" type="ORF">BB8028_0001g07080</name>
</gene>
<dbReference type="InterPro" id="IPR021905">
    <property type="entry name" value="DUF3517"/>
</dbReference>
<evidence type="ECO:0000313" key="4">
    <source>
        <dbReference type="Proteomes" id="UP000237441"/>
    </source>
</evidence>
<feature type="domain" description="USP" evidence="2">
    <location>
        <begin position="1577"/>
        <end position="1906"/>
    </location>
</feature>
<dbReference type="GO" id="GO:0005634">
    <property type="term" value="C:nucleus"/>
    <property type="evidence" value="ECO:0007669"/>
    <property type="project" value="TreeGrafter"/>
</dbReference>
<dbReference type="InterPro" id="IPR028889">
    <property type="entry name" value="USP"/>
</dbReference>
<dbReference type="InterPro" id="IPR001394">
    <property type="entry name" value="Peptidase_C19_UCH"/>
</dbReference>
<organism evidence="3 4">
    <name type="scientific">Beauveria bassiana</name>
    <name type="common">White muscardine disease fungus</name>
    <name type="synonym">Tritirachium shiotae</name>
    <dbReference type="NCBI Taxonomy" id="176275"/>
    <lineage>
        <taxon>Eukaryota</taxon>
        <taxon>Fungi</taxon>
        <taxon>Dikarya</taxon>
        <taxon>Ascomycota</taxon>
        <taxon>Pezizomycotina</taxon>
        <taxon>Sordariomycetes</taxon>
        <taxon>Hypocreomycetidae</taxon>
        <taxon>Hypocreales</taxon>
        <taxon>Cordycipitaceae</taxon>
        <taxon>Beauveria</taxon>
    </lineage>
</organism>
<reference evidence="3 4" key="1">
    <citation type="submission" date="2016-07" db="EMBL/GenBank/DDBJ databases">
        <title>Comparative genomics of the entomopathogenic fungus Beauveria bassiana.</title>
        <authorList>
            <person name="Valero Jimenez C.A."/>
            <person name="Zwaan B.J."/>
            <person name="Van Kan J.A."/>
            <person name="Takken W."/>
            <person name="Debets A.J."/>
            <person name="Schoustra S.E."/>
            <person name="Koenraadt C.J."/>
        </authorList>
    </citation>
    <scope>NUCLEOTIDE SEQUENCE [LARGE SCALE GENOMIC DNA]</scope>
    <source>
        <strain evidence="3 4">ARSEF 8028</strain>
    </source>
</reference>
<dbReference type="PROSITE" id="PS50235">
    <property type="entry name" value="USP_3"/>
    <property type="match status" value="1"/>
</dbReference>
<comment type="caution">
    <text evidence="3">The sequence shown here is derived from an EMBL/GenBank/DDBJ whole genome shotgun (WGS) entry which is preliminary data.</text>
</comment>
<feature type="region of interest" description="Disordered" evidence="1">
    <location>
        <begin position="2500"/>
        <end position="2522"/>
    </location>
</feature>
<dbReference type="FunFam" id="3.90.70.10:FF:000136">
    <property type="entry name" value="Ubiquitin C-terminal hydrolase, putative"/>
    <property type="match status" value="1"/>
</dbReference>
<dbReference type="InterPro" id="IPR018200">
    <property type="entry name" value="USP_CS"/>
</dbReference>
<dbReference type="Pfam" id="PF00443">
    <property type="entry name" value="UCH"/>
    <property type="match status" value="1"/>
</dbReference>
<dbReference type="OrthoDB" id="420187at2759"/>
<feature type="region of interest" description="Disordered" evidence="1">
    <location>
        <begin position="82"/>
        <end position="108"/>
    </location>
</feature>